<sequence>MIMPRECHLNDDMLRCCEMMRPMDRVESRCHLDWWANSVTLLASVEIAVVIAAADTGWAAEGCLISDDQEERDGFAFLCDMDPVFILRFDDESTITVTVHPPADNRRFALTEYTGPAHRPINHRVTI</sequence>
<gene>
    <name evidence="1" type="ORF">Aco04nite_42070</name>
</gene>
<keyword evidence="2" id="KW-1185">Reference proteome</keyword>
<organism evidence="1 2">
    <name type="scientific">Winogradskya consettensis</name>
    <dbReference type="NCBI Taxonomy" id="113560"/>
    <lineage>
        <taxon>Bacteria</taxon>
        <taxon>Bacillati</taxon>
        <taxon>Actinomycetota</taxon>
        <taxon>Actinomycetes</taxon>
        <taxon>Micromonosporales</taxon>
        <taxon>Micromonosporaceae</taxon>
        <taxon>Winogradskya</taxon>
    </lineage>
</organism>
<comment type="caution">
    <text evidence="1">The sequence shown here is derived from an EMBL/GenBank/DDBJ whole genome shotgun (WGS) entry which is preliminary data.</text>
</comment>
<evidence type="ECO:0000313" key="1">
    <source>
        <dbReference type="EMBL" id="GIM74790.1"/>
    </source>
</evidence>
<dbReference type="AlphaFoldDB" id="A0A919SL62"/>
<accession>A0A919SL62</accession>
<evidence type="ECO:0000313" key="2">
    <source>
        <dbReference type="Proteomes" id="UP000680865"/>
    </source>
</evidence>
<dbReference type="EMBL" id="BOQP01000021">
    <property type="protein sequence ID" value="GIM74790.1"/>
    <property type="molecule type" value="Genomic_DNA"/>
</dbReference>
<protein>
    <submittedName>
        <fullName evidence="1">Uncharacterized protein</fullName>
    </submittedName>
</protein>
<proteinExistence type="predicted"/>
<name>A0A919SL62_9ACTN</name>
<dbReference type="Proteomes" id="UP000680865">
    <property type="component" value="Unassembled WGS sequence"/>
</dbReference>
<reference evidence="1" key="1">
    <citation type="submission" date="2021-03" db="EMBL/GenBank/DDBJ databases">
        <title>Whole genome shotgun sequence of Actinoplanes consettensis NBRC 14913.</title>
        <authorList>
            <person name="Komaki H."/>
            <person name="Tamura T."/>
        </authorList>
    </citation>
    <scope>NUCLEOTIDE SEQUENCE</scope>
    <source>
        <strain evidence="1">NBRC 14913</strain>
    </source>
</reference>